<dbReference type="Pfam" id="PF05180">
    <property type="entry name" value="zf-DNL"/>
    <property type="match status" value="1"/>
</dbReference>
<evidence type="ECO:0000256" key="1">
    <source>
        <dbReference type="ARBA" id="ARBA00022723"/>
    </source>
</evidence>
<keyword evidence="3" id="KW-0862">Zinc</keyword>
<evidence type="ECO:0000313" key="6">
    <source>
        <dbReference type="EMBL" id="KZS94377.1"/>
    </source>
</evidence>
<dbReference type="STRING" id="1314777.A0A164VQT6"/>
<dbReference type="GO" id="GO:0008270">
    <property type="term" value="F:zinc ion binding"/>
    <property type="evidence" value="ECO:0007669"/>
    <property type="project" value="UniProtKB-KW"/>
</dbReference>
<organism evidence="6 7">
    <name type="scientific">Sistotremastrum niveocremeum HHB9708</name>
    <dbReference type="NCBI Taxonomy" id="1314777"/>
    <lineage>
        <taxon>Eukaryota</taxon>
        <taxon>Fungi</taxon>
        <taxon>Dikarya</taxon>
        <taxon>Basidiomycota</taxon>
        <taxon>Agaricomycotina</taxon>
        <taxon>Agaricomycetes</taxon>
        <taxon>Sistotremastrales</taxon>
        <taxon>Sistotremastraceae</taxon>
        <taxon>Sertulicium</taxon>
        <taxon>Sertulicium niveocremeum</taxon>
    </lineage>
</organism>
<keyword evidence="7" id="KW-1185">Reference proteome</keyword>
<dbReference type="InterPro" id="IPR007853">
    <property type="entry name" value="Znf_DNL-typ"/>
</dbReference>
<dbReference type="OrthoDB" id="512667at2759"/>
<protein>
    <submittedName>
        <fullName evidence="6">Zf-DNL-domain-containing protein</fullName>
    </submittedName>
</protein>
<feature type="domain" description="DNL-type" evidence="5">
    <location>
        <begin position="69"/>
        <end position="169"/>
    </location>
</feature>
<dbReference type="AlphaFoldDB" id="A0A164VQT6"/>
<name>A0A164VQT6_9AGAM</name>
<evidence type="ECO:0000256" key="4">
    <source>
        <dbReference type="PROSITE-ProRule" id="PRU00834"/>
    </source>
</evidence>
<reference evidence="6 7" key="1">
    <citation type="journal article" date="2016" name="Mol. Biol. Evol.">
        <title>Comparative Genomics of Early-Diverging Mushroom-Forming Fungi Provides Insights into the Origins of Lignocellulose Decay Capabilities.</title>
        <authorList>
            <person name="Nagy L.G."/>
            <person name="Riley R."/>
            <person name="Tritt A."/>
            <person name="Adam C."/>
            <person name="Daum C."/>
            <person name="Floudas D."/>
            <person name="Sun H."/>
            <person name="Yadav J.S."/>
            <person name="Pangilinan J."/>
            <person name="Larsson K.H."/>
            <person name="Matsuura K."/>
            <person name="Barry K."/>
            <person name="Labutti K."/>
            <person name="Kuo R."/>
            <person name="Ohm R.A."/>
            <person name="Bhattacharya S.S."/>
            <person name="Shirouzu T."/>
            <person name="Yoshinaga Y."/>
            <person name="Martin F.M."/>
            <person name="Grigoriev I.V."/>
            <person name="Hibbett D.S."/>
        </authorList>
    </citation>
    <scope>NUCLEOTIDE SEQUENCE [LARGE SCALE GENOMIC DNA]</scope>
    <source>
        <strain evidence="6 7">HHB9708</strain>
    </source>
</reference>
<evidence type="ECO:0000256" key="2">
    <source>
        <dbReference type="ARBA" id="ARBA00022771"/>
    </source>
</evidence>
<sequence length="209" mass="23530">MQTLRTFTRSVARSTLQLSQRLRLSTSLFRKERLHAQIYIRRPFGSTVSRWHPAIIPGESPEEPEVKIQPKLSLTFTCTVADCGHRSTHEFKKASYERGIVIVECPSCKNRHLIADHLGWFKESTQGGQMRTVEDLMKAKGEKVRRAPSNGSAHVCVVRGAFSKVNTRPRGICHLHSFATQCVGLLDQRHFCCGEMIALRPIGLPVSPL</sequence>
<keyword evidence="1" id="KW-0479">Metal-binding</keyword>
<dbReference type="GO" id="GO:0051087">
    <property type="term" value="F:protein-folding chaperone binding"/>
    <property type="evidence" value="ECO:0007669"/>
    <property type="project" value="TreeGrafter"/>
</dbReference>
<dbReference type="GO" id="GO:0050821">
    <property type="term" value="P:protein stabilization"/>
    <property type="evidence" value="ECO:0007669"/>
    <property type="project" value="TreeGrafter"/>
</dbReference>
<dbReference type="GO" id="GO:0006457">
    <property type="term" value="P:protein folding"/>
    <property type="evidence" value="ECO:0007669"/>
    <property type="project" value="TreeGrafter"/>
</dbReference>
<evidence type="ECO:0000256" key="3">
    <source>
        <dbReference type="ARBA" id="ARBA00022833"/>
    </source>
</evidence>
<proteinExistence type="predicted"/>
<dbReference type="Proteomes" id="UP000076722">
    <property type="component" value="Unassembled WGS sequence"/>
</dbReference>
<dbReference type="PROSITE" id="PS51501">
    <property type="entry name" value="ZF_DNL"/>
    <property type="match status" value="1"/>
</dbReference>
<dbReference type="EMBL" id="KV419404">
    <property type="protein sequence ID" value="KZS94377.1"/>
    <property type="molecule type" value="Genomic_DNA"/>
</dbReference>
<dbReference type="PANTHER" id="PTHR20922">
    <property type="entry name" value="DNL-TYPE ZINC FINGER PROTEIN"/>
    <property type="match status" value="1"/>
</dbReference>
<dbReference type="GO" id="GO:0005739">
    <property type="term" value="C:mitochondrion"/>
    <property type="evidence" value="ECO:0007669"/>
    <property type="project" value="TreeGrafter"/>
</dbReference>
<gene>
    <name evidence="6" type="ORF">SISNIDRAFT_40245</name>
</gene>
<evidence type="ECO:0000259" key="5">
    <source>
        <dbReference type="PROSITE" id="PS51501"/>
    </source>
</evidence>
<dbReference type="GO" id="GO:0030150">
    <property type="term" value="P:protein import into mitochondrial matrix"/>
    <property type="evidence" value="ECO:0007669"/>
    <property type="project" value="TreeGrafter"/>
</dbReference>
<keyword evidence="2 4" id="KW-0863">Zinc-finger</keyword>
<accession>A0A164VQT6</accession>
<dbReference type="PANTHER" id="PTHR20922:SF13">
    <property type="entry name" value="DNL-TYPE ZINC FINGER PROTEIN"/>
    <property type="match status" value="1"/>
</dbReference>
<evidence type="ECO:0000313" key="7">
    <source>
        <dbReference type="Proteomes" id="UP000076722"/>
    </source>
</evidence>
<dbReference type="InterPro" id="IPR024158">
    <property type="entry name" value="Mt_import_TIM15"/>
</dbReference>